<dbReference type="RefSeq" id="WP_008615290.1">
    <property type="nucleotide sequence ID" value="NZ_AONQ01000011.1"/>
</dbReference>
<evidence type="ECO:0000313" key="4">
    <source>
        <dbReference type="Proteomes" id="UP000011744"/>
    </source>
</evidence>
<dbReference type="InterPro" id="IPR019734">
    <property type="entry name" value="TPR_rpt"/>
</dbReference>
<reference evidence="3 4" key="1">
    <citation type="journal article" date="2014" name="Genome Announc.">
        <title>Draft Genome Sequence of Magnetospirillum sp. Strain SO-1, a Freshwater Magnetotactic Bacterium Isolated from the Ol'khovka River, Russia.</title>
        <authorList>
            <person name="Grouzdev D.S."/>
            <person name="Dziuba M.V."/>
            <person name="Sukhacheva M.S."/>
            <person name="Mardanov A.V."/>
            <person name="Beletskiy A.V."/>
            <person name="Kuznetsov B.B."/>
            <person name="Skryabin K.G."/>
        </authorList>
    </citation>
    <scope>NUCLEOTIDE SEQUENCE [LARGE SCALE GENOMIC DNA]</scope>
    <source>
        <strain evidence="3 4">SO-1</strain>
    </source>
</reference>
<sequence length="467" mass="49486">MTAVALLLAACTSPVYVDRSQEEEAPPLALNAVSFRVHQSLAARPPSCVAVLPLSGPDGDAALEPARIEAVRRAVYAHLAPHGRRDVKPARVDFVLERLDPARRGDAAEIGRALDCEALIGGKVTESGRQFLGVYSRVAVGAELRMVRAAGGEVLWEGTHVASLHAGGLPISPIGIAMGIFEAARNMDDEQILRATDDLARRLASTIPDPGIVALDDPTEPPAPVRALPLSPEPPRKAGLDAFLEELAPLAADERRARLIQALEQRRFGDMARAPLLDALVAVPDARPEDFLRHAEYLAEAGDYASALARAEQAAARDASFAPAHFAMGRMRIKQNDPSRAEADIIRAVALDGDNATYLNGLAYVNSLRGRADRALAAYAMAIRADAANGFAYYNSGVILLDQGDRVAAADAFYGAGLAYLKTGHYGQAGKALADLKELSGPGLDLSREIDTIQGALAALEQKAKAP</sequence>
<dbReference type="InterPro" id="IPR050498">
    <property type="entry name" value="Ycf3"/>
</dbReference>
<dbReference type="GO" id="GO:0046813">
    <property type="term" value="P:receptor-mediated virion attachment to host cell"/>
    <property type="evidence" value="ECO:0007669"/>
    <property type="project" value="TreeGrafter"/>
</dbReference>
<dbReference type="InterPro" id="IPR011990">
    <property type="entry name" value="TPR-like_helical_dom_sf"/>
</dbReference>
<dbReference type="AlphaFoldDB" id="M2ZU20"/>
<dbReference type="Gene3D" id="3.40.50.10610">
    <property type="entry name" value="ABC-type transport auxiliary lipoprotein component"/>
    <property type="match status" value="1"/>
</dbReference>
<dbReference type="STRING" id="1244869.H261_05669"/>
<organism evidence="3 4">
    <name type="scientific">Paramagnetospirillum caucaseum</name>
    <dbReference type="NCBI Taxonomy" id="1244869"/>
    <lineage>
        <taxon>Bacteria</taxon>
        <taxon>Pseudomonadati</taxon>
        <taxon>Pseudomonadota</taxon>
        <taxon>Alphaproteobacteria</taxon>
        <taxon>Rhodospirillales</taxon>
        <taxon>Magnetospirillaceae</taxon>
        <taxon>Paramagnetospirillum</taxon>
    </lineage>
</organism>
<evidence type="ECO:0000256" key="1">
    <source>
        <dbReference type="ARBA" id="ARBA00022737"/>
    </source>
</evidence>
<dbReference type="PANTHER" id="PTHR44858:SF1">
    <property type="entry name" value="UDP-N-ACETYLGLUCOSAMINE--PEPTIDE N-ACETYLGLUCOSAMINYLTRANSFERASE SPINDLY-RELATED"/>
    <property type="match status" value="1"/>
</dbReference>
<dbReference type="SUPFAM" id="SSF48452">
    <property type="entry name" value="TPR-like"/>
    <property type="match status" value="1"/>
</dbReference>
<evidence type="ECO:0000256" key="2">
    <source>
        <dbReference type="ARBA" id="ARBA00022803"/>
    </source>
</evidence>
<dbReference type="EMBL" id="AONQ01000011">
    <property type="protein sequence ID" value="EME70872.1"/>
    <property type="molecule type" value="Genomic_DNA"/>
</dbReference>
<keyword evidence="1" id="KW-0677">Repeat</keyword>
<gene>
    <name evidence="3" type="ORF">H261_05669</name>
</gene>
<dbReference type="GO" id="GO:0009279">
    <property type="term" value="C:cell outer membrane"/>
    <property type="evidence" value="ECO:0007669"/>
    <property type="project" value="TreeGrafter"/>
</dbReference>
<comment type="caution">
    <text evidence="3">The sequence shown here is derived from an EMBL/GenBank/DDBJ whole genome shotgun (WGS) entry which is preliminary data.</text>
</comment>
<evidence type="ECO:0000313" key="3">
    <source>
        <dbReference type="EMBL" id="EME70872.1"/>
    </source>
</evidence>
<dbReference type="Proteomes" id="UP000011744">
    <property type="component" value="Unassembled WGS sequence"/>
</dbReference>
<dbReference type="Gene3D" id="1.25.40.10">
    <property type="entry name" value="Tetratricopeptide repeat domain"/>
    <property type="match status" value="1"/>
</dbReference>
<keyword evidence="2" id="KW-0802">TPR repeat</keyword>
<name>M2ZU20_9PROT</name>
<dbReference type="PANTHER" id="PTHR44858">
    <property type="entry name" value="TETRATRICOPEPTIDE REPEAT PROTEIN 6"/>
    <property type="match status" value="1"/>
</dbReference>
<dbReference type="PATRIC" id="fig|1244869.3.peg.1134"/>
<dbReference type="eggNOG" id="COG0457">
    <property type="taxonomic scope" value="Bacteria"/>
</dbReference>
<accession>M2ZU20</accession>
<protein>
    <submittedName>
        <fullName evidence="3">Uncharacterized protein</fullName>
    </submittedName>
</protein>
<proteinExistence type="predicted"/>
<keyword evidence="4" id="KW-1185">Reference proteome</keyword>
<dbReference type="SMART" id="SM00028">
    <property type="entry name" value="TPR"/>
    <property type="match status" value="3"/>
</dbReference>